<comment type="caution">
    <text evidence="2">The sequence shown here is derived from an EMBL/GenBank/DDBJ whole genome shotgun (WGS) entry which is preliminary data.</text>
</comment>
<proteinExistence type="predicted"/>
<dbReference type="InterPro" id="IPR050464">
    <property type="entry name" value="Zeta_carotene_desat/Oxidored"/>
</dbReference>
<evidence type="ECO:0000313" key="2">
    <source>
        <dbReference type="EMBL" id="MDX8141572.1"/>
    </source>
</evidence>
<dbReference type="PANTHER" id="PTHR42923:SF46">
    <property type="entry name" value="AMINE OXIDASE"/>
    <property type="match status" value="1"/>
</dbReference>
<keyword evidence="3" id="KW-1185">Reference proteome</keyword>
<dbReference type="PRINTS" id="PR00419">
    <property type="entry name" value="ADXRDTASE"/>
</dbReference>
<dbReference type="Proteomes" id="UP001285352">
    <property type="component" value="Unassembled WGS sequence"/>
</dbReference>
<organism evidence="2 3">
    <name type="scientific">Lentzea sokolovensis</name>
    <dbReference type="NCBI Taxonomy" id="3095429"/>
    <lineage>
        <taxon>Bacteria</taxon>
        <taxon>Bacillati</taxon>
        <taxon>Actinomycetota</taxon>
        <taxon>Actinomycetes</taxon>
        <taxon>Pseudonocardiales</taxon>
        <taxon>Pseudonocardiaceae</taxon>
        <taxon>Lentzea</taxon>
    </lineage>
</organism>
<dbReference type="InterPro" id="IPR006076">
    <property type="entry name" value="FAD-dep_OxRdtase"/>
</dbReference>
<name>A0ABU4UQX9_9PSEU</name>
<sequence length="402" mass="44628">MKICVIGSGITGLTVAFQLSRHRHAEVVVYEREHHFGGRADVASGGEHCPRFFMEDYSVLFDVLRQIDGHDGPTVFDDLQLVRRFSRTSKGWVEISHLYRVLAREVPVRDRLRVLLDWRPSPLIAEPGLNENRFASPRNYRPASIPQLLSSMLRSRKGYVFPGATDDYLINPWVRHLEGRGVTFQPGTPVSRIRGEDGAVIVTCPSGETVYDAVVVTAFVPDTVNLLNASKLDHTVVEMDHTHCVAYTMRLAPDEPVLDTDQPTFYCNGGVNVLVQPRYERCVVLCTNTPRTDPGHVVGKVREILGLRGDVLDVRVRTNQRPNEAVYAGEHLHADRLLRRAVPGVYFAGSAMRTGYPVDSAESAARSALAAVQQVRKHLGLLTPAPAVDCSMTDTASWGRAE</sequence>
<dbReference type="SUPFAM" id="SSF51905">
    <property type="entry name" value="FAD/NAD(P)-binding domain"/>
    <property type="match status" value="1"/>
</dbReference>
<dbReference type="Pfam" id="PF01266">
    <property type="entry name" value="DAO"/>
    <property type="match status" value="1"/>
</dbReference>
<gene>
    <name evidence="2" type="ORF">SK854_05570</name>
</gene>
<dbReference type="InterPro" id="IPR036188">
    <property type="entry name" value="FAD/NAD-bd_sf"/>
</dbReference>
<dbReference type="PANTHER" id="PTHR42923">
    <property type="entry name" value="PROTOPORPHYRINOGEN OXIDASE"/>
    <property type="match status" value="1"/>
</dbReference>
<evidence type="ECO:0000259" key="1">
    <source>
        <dbReference type="Pfam" id="PF01266"/>
    </source>
</evidence>
<dbReference type="Gene3D" id="3.50.50.60">
    <property type="entry name" value="FAD/NAD(P)-binding domain"/>
    <property type="match status" value="1"/>
</dbReference>
<dbReference type="Gene3D" id="3.30.9.10">
    <property type="entry name" value="D-Amino Acid Oxidase, subunit A, domain 2"/>
    <property type="match status" value="1"/>
</dbReference>
<feature type="domain" description="FAD dependent oxidoreductase" evidence="1">
    <location>
        <begin position="2"/>
        <end position="289"/>
    </location>
</feature>
<protein>
    <submittedName>
        <fullName evidence="2">FAD-dependent oxidoreductase</fullName>
    </submittedName>
</protein>
<evidence type="ECO:0000313" key="3">
    <source>
        <dbReference type="Proteomes" id="UP001285352"/>
    </source>
</evidence>
<accession>A0ABU4UQX9</accession>
<reference evidence="2 3" key="1">
    <citation type="submission" date="2023-11" db="EMBL/GenBank/DDBJ databases">
        <title>Lentzea sokolovensis, sp. nov., Lentzea kristufkii, sp. nov., and Lentzea miocenensis, sp. nov., rare actinobacteria from Sokolov Coal Basin, Miocene lacustrine sediment, Czech Republic.</title>
        <authorList>
            <person name="Lara A."/>
            <person name="Kotroba L."/>
            <person name="Nouioui I."/>
            <person name="Neumann-Schaal M."/>
            <person name="Mast Y."/>
            <person name="Chronakova A."/>
        </authorList>
    </citation>
    <scope>NUCLEOTIDE SEQUENCE [LARGE SCALE GENOMIC DNA]</scope>
    <source>
        <strain evidence="2 3">BCCO 10_0061</strain>
    </source>
</reference>
<dbReference type="RefSeq" id="WP_319973898.1">
    <property type="nucleotide sequence ID" value="NZ_JAXAVU010000004.1"/>
</dbReference>
<reference evidence="2 3" key="2">
    <citation type="submission" date="2023-11" db="EMBL/GenBank/DDBJ databases">
        <authorList>
            <person name="Lara A.C."/>
            <person name="Chronakova A."/>
        </authorList>
    </citation>
    <scope>NUCLEOTIDE SEQUENCE [LARGE SCALE GENOMIC DNA]</scope>
    <source>
        <strain evidence="2 3">BCCO 10_0061</strain>
    </source>
</reference>
<dbReference type="EMBL" id="JAXAVU010000004">
    <property type="protein sequence ID" value="MDX8141572.1"/>
    <property type="molecule type" value="Genomic_DNA"/>
</dbReference>